<comment type="caution">
    <text evidence="2">The sequence shown here is derived from an EMBL/GenBank/DDBJ whole genome shotgun (WGS) entry which is preliminary data.</text>
</comment>
<name>A0ABR8KCW7_9NOSO</name>
<feature type="transmembrane region" description="Helical" evidence="1">
    <location>
        <begin position="87"/>
        <end position="112"/>
    </location>
</feature>
<feature type="transmembrane region" description="Helical" evidence="1">
    <location>
        <begin position="63"/>
        <end position="81"/>
    </location>
</feature>
<dbReference type="Proteomes" id="UP000637383">
    <property type="component" value="Unassembled WGS sequence"/>
</dbReference>
<evidence type="ECO:0000313" key="2">
    <source>
        <dbReference type="EMBL" id="MBD2736691.1"/>
    </source>
</evidence>
<sequence>MAIIRDVVLINVVSFILGFLLAFAMPNLSFEEMMPTIALFNIVILTLSFLISGCVAKVNRFRHLSIVAILIWLGSIVNIYIVPGGSLLTWLISSIFIGITMLIGGSLSFLVVPNTAAINASDKNGYKSAKSFQTWFFGLAASVATSVLKDLIMSTITN</sequence>
<keyword evidence="1" id="KW-0472">Membrane</keyword>
<keyword evidence="3" id="KW-1185">Reference proteome</keyword>
<keyword evidence="1" id="KW-0812">Transmembrane</keyword>
<dbReference type="EMBL" id="JACJTU010000023">
    <property type="protein sequence ID" value="MBD2736691.1"/>
    <property type="molecule type" value="Genomic_DNA"/>
</dbReference>
<gene>
    <name evidence="2" type="ORF">H6H03_22835</name>
</gene>
<organism evidence="2 3">
    <name type="scientific">Nostoc paludosum FACHB-159</name>
    <dbReference type="NCBI Taxonomy" id="2692908"/>
    <lineage>
        <taxon>Bacteria</taxon>
        <taxon>Bacillati</taxon>
        <taxon>Cyanobacteriota</taxon>
        <taxon>Cyanophyceae</taxon>
        <taxon>Nostocales</taxon>
        <taxon>Nostocaceae</taxon>
        <taxon>Nostoc</taxon>
    </lineage>
</organism>
<keyword evidence="1" id="KW-1133">Transmembrane helix</keyword>
<feature type="transmembrane region" description="Helical" evidence="1">
    <location>
        <begin position="37"/>
        <end position="56"/>
    </location>
</feature>
<evidence type="ECO:0000256" key="1">
    <source>
        <dbReference type="SAM" id="Phobius"/>
    </source>
</evidence>
<feature type="transmembrane region" description="Helical" evidence="1">
    <location>
        <begin position="132"/>
        <end position="152"/>
    </location>
</feature>
<accession>A0ABR8KCW7</accession>
<reference evidence="2 3" key="1">
    <citation type="journal article" date="2020" name="ISME J.">
        <title>Comparative genomics reveals insights into cyanobacterial evolution and habitat adaptation.</title>
        <authorList>
            <person name="Chen M.Y."/>
            <person name="Teng W.K."/>
            <person name="Zhao L."/>
            <person name="Hu C.X."/>
            <person name="Zhou Y.K."/>
            <person name="Han B.P."/>
            <person name="Song L.R."/>
            <person name="Shu W.S."/>
        </authorList>
    </citation>
    <scope>NUCLEOTIDE SEQUENCE [LARGE SCALE GENOMIC DNA]</scope>
    <source>
        <strain evidence="2 3">FACHB-159</strain>
    </source>
</reference>
<evidence type="ECO:0000313" key="3">
    <source>
        <dbReference type="Proteomes" id="UP000637383"/>
    </source>
</evidence>
<dbReference type="RefSeq" id="WP_190957307.1">
    <property type="nucleotide sequence ID" value="NZ_JACJTU010000023.1"/>
</dbReference>
<feature type="transmembrane region" description="Helical" evidence="1">
    <location>
        <begin position="7"/>
        <end position="25"/>
    </location>
</feature>
<protein>
    <submittedName>
        <fullName evidence="2">Uncharacterized protein</fullName>
    </submittedName>
</protein>
<proteinExistence type="predicted"/>